<proteinExistence type="predicted"/>
<feature type="domain" description="CNA-B" evidence="3">
    <location>
        <begin position="1110"/>
        <end position="1192"/>
    </location>
</feature>
<keyword evidence="2" id="KW-1133">Transmembrane helix</keyword>
<dbReference type="NCBIfam" id="TIGR01167">
    <property type="entry name" value="LPXTG_anchor"/>
    <property type="match status" value="1"/>
</dbReference>
<organism evidence="5 6">
    <name type="scientific">Streptococcus cuniculi</name>
    <dbReference type="NCBI Taxonomy" id="1432788"/>
    <lineage>
        <taxon>Bacteria</taxon>
        <taxon>Bacillati</taxon>
        <taxon>Bacillota</taxon>
        <taxon>Bacilli</taxon>
        <taxon>Lactobacillales</taxon>
        <taxon>Streptococcaceae</taxon>
        <taxon>Streptococcus</taxon>
    </lineage>
</organism>
<keyword evidence="2" id="KW-0812">Transmembrane</keyword>
<dbReference type="InterPro" id="IPR008454">
    <property type="entry name" value="Collagen-bd_Cna-like_B-typ_dom"/>
</dbReference>
<dbReference type="Proteomes" id="UP000297253">
    <property type="component" value="Unassembled WGS sequence"/>
</dbReference>
<evidence type="ECO:0000313" key="6">
    <source>
        <dbReference type="Proteomes" id="UP000297253"/>
    </source>
</evidence>
<reference evidence="5 6" key="1">
    <citation type="submission" date="2019-03" db="EMBL/GenBank/DDBJ databases">
        <title>Diversity of the mouse oral microbiome.</title>
        <authorList>
            <person name="Joseph S."/>
            <person name="Aduse-Opoku J."/>
            <person name="Curtis M."/>
            <person name="Wade W."/>
            <person name="Hashim A."/>
        </authorList>
    </citation>
    <scope>NUCLEOTIDE SEQUENCE [LARGE SCALE GENOMIC DNA]</scope>
    <source>
        <strain evidence="5 6">WM131</strain>
    </source>
</reference>
<keyword evidence="2" id="KW-0472">Membrane</keyword>
<evidence type="ECO:0000259" key="4">
    <source>
        <dbReference type="Pfam" id="PF17802"/>
    </source>
</evidence>
<protein>
    <submittedName>
        <fullName evidence="5">Cna B-type domain-containing protein</fullName>
    </submittedName>
</protein>
<dbReference type="SUPFAM" id="SSF49478">
    <property type="entry name" value="Cna protein B-type domain"/>
    <property type="match status" value="5"/>
</dbReference>
<feature type="transmembrane region" description="Helical" evidence="2">
    <location>
        <begin position="1531"/>
        <end position="1550"/>
    </location>
</feature>
<dbReference type="Pfam" id="PF17802">
    <property type="entry name" value="SpaA"/>
    <property type="match status" value="1"/>
</dbReference>
<evidence type="ECO:0000259" key="3">
    <source>
        <dbReference type="Pfam" id="PF05738"/>
    </source>
</evidence>
<sequence>MKKLQKLLSIMMTIILVITGFPIQSVFAQDEGITLTHQQVSSTQADTREFLTGEIMQSILTLKANLPTSEYTGAYIALEIPADAAQYIESLEPNISPDSEVFEQARKINETTWRIPLKASDDAREVEIPIFTKFKTYVTPDKTVVPITLSLKKADGTIVKAADTVTFLAKAGDASYTMTVRGGQNQIGGISTDAQSLADKGLVDVIFDYQTFVKSSKDQYATPSPSDYGQRVYDTLTLTQPLPEFAVFDPAKNPNWTYDPATNTATYEFNRKDYNDVNGYNTVSLALTFPGAHVSTDYTAHSTMVFHPQNKGANESDITREQSAIYRFQPDSTKGLPFEKHFAKEEEDTTDIRTSITTVTNASSRLAKGLSWRIAVANTQNEKIEFTEYKDYGLDSRLYYTGVSLPRTDEIPLDHFGDGEYASLRNVTVKGLLNDGTEQVLGTVSSGGTLNFDAAVARNIKELYFVFPNGYTLPYKKIVSFKIRTAFRTTPTVSTVEAENEYVNSGSYSAIYTRDNGTNYPFSGNDTTKFKLVGPKADIGIVKGLSEKLGTGWFSPSRDDALRSDNEYAIWTLQGTWDGAVKGLNSSDILTNVEFIDVLPEGVTYASTTLNGGFLAPKPTVQYVENYNETGSNVVIIKWASISVRQLNAYMDNSDAIQIVTRVNSNSIPGHNTNYVLTRLNGEFVRTSDPNHMNDLFSESYKDERDLDQDGDTAETFAASSAYYEYAGRYELLARKYIARSTVNNWTRDGLKTGAGTEFRYKLWNYNNRLTSVSSYELLDVFPHVNDFSTAASATSGTLEARQSQFSNTLTGPVTIVTPNANKFTIEYSTDSITGPIDQSSNTLNWTTSVSDYAAVTAIRVRLNNGQTFNKGELLEVEVPMKAPEVAPLESRAWNNFSIATNNAQPTPTNLVWNEIYVPSAPLKVIKKSVTGTLLSDATFKVTSVANPAISYELTTKGPDGTVEQILPLGDYTVVETKAPEGYALDTTPKTVTISEDATTTLEVTNIPLTNIKVTKTWEDANNQDGKRSGEVSIQLYADGQAVKDKVLVLNEANKWTGTFDALEQYKDGNEIIYTVKEVSIPEGYQSKVTGDVATGFTITNTYTPATTNVTGTKTWNDADNQDGKRPDSITVHLFANGEKIESKIVSAADEWRYSFTNLPVYKNSEKITYSIGEEKVEGYTTSLDGYNLTNQYSPGMIRLNGVKIWNDANNQDGKRPESIEVVIKNNKQEVDRITVKPDTDGNWTFTSKELPQYADGQLIHYQVEEVSVTGYTSEVKVEGTNVTITNHHTPETTKVSGTKIWDDADNQDGKRPEKITIRLLADGTEVASQEVTADSQWTYSFDKLPQYAAGKKIVYTITEDKVDGYESSIKGFDITNKYVPETIQILGTKVWNDANNQDGKRPESIEVVIKNDKQEVDRITVKPDVDGNWTFTSKELPKYAAGEEITYTVTENPVADYTTSIERNGTNYVITNTYTPKEEPTPPSDPKENPKDDPGQPSEPNEDPKPSDKPSKKVVKPGNQILPATNSTSGLALSLVGLCLIIGTMVYVVRKRE</sequence>
<feature type="compositionally biased region" description="Basic and acidic residues" evidence="1">
    <location>
        <begin position="1503"/>
        <end position="1512"/>
    </location>
</feature>
<dbReference type="EMBL" id="SPPD01000025">
    <property type="protein sequence ID" value="TFU96753.1"/>
    <property type="molecule type" value="Genomic_DNA"/>
</dbReference>
<dbReference type="InterPro" id="IPR013783">
    <property type="entry name" value="Ig-like_fold"/>
</dbReference>
<feature type="domain" description="SpaA-like prealbumin fold" evidence="4">
    <location>
        <begin position="923"/>
        <end position="1006"/>
    </location>
</feature>
<feature type="compositionally biased region" description="Polar residues" evidence="1">
    <location>
        <begin position="1467"/>
        <end position="1476"/>
    </location>
</feature>
<comment type="caution">
    <text evidence="5">The sequence shown here is derived from an EMBL/GenBank/DDBJ whole genome shotgun (WGS) entry which is preliminary data.</text>
</comment>
<name>A0A4Y9J6V8_9STRE</name>
<feature type="domain" description="CNA-B" evidence="3">
    <location>
        <begin position="1388"/>
        <end position="1474"/>
    </location>
</feature>
<accession>A0A4Y9J6V8</accession>
<evidence type="ECO:0000313" key="5">
    <source>
        <dbReference type="EMBL" id="TFU96753.1"/>
    </source>
</evidence>
<feature type="region of interest" description="Disordered" evidence="1">
    <location>
        <begin position="1467"/>
        <end position="1527"/>
    </location>
</feature>
<feature type="domain" description="CNA-B" evidence="3">
    <location>
        <begin position="1296"/>
        <end position="1378"/>
    </location>
</feature>
<dbReference type="Gene3D" id="2.60.40.1140">
    <property type="entry name" value="Collagen-binding surface protein Cna, B-type domain"/>
    <property type="match status" value="5"/>
</dbReference>
<dbReference type="Gene3D" id="2.60.40.10">
    <property type="entry name" value="Immunoglobulins"/>
    <property type="match status" value="1"/>
</dbReference>
<dbReference type="RefSeq" id="WP_135182851.1">
    <property type="nucleotide sequence ID" value="NZ_JADGKZ010000025.1"/>
</dbReference>
<evidence type="ECO:0000256" key="2">
    <source>
        <dbReference type="SAM" id="Phobius"/>
    </source>
</evidence>
<gene>
    <name evidence="5" type="ORF">E4T82_11085</name>
</gene>
<dbReference type="Pfam" id="PF05738">
    <property type="entry name" value="Cna_B"/>
    <property type="match status" value="5"/>
</dbReference>
<dbReference type="InterPro" id="IPR041033">
    <property type="entry name" value="SpaA_PFL_dom_1"/>
</dbReference>
<feature type="domain" description="CNA-B" evidence="3">
    <location>
        <begin position="1012"/>
        <end position="1102"/>
    </location>
</feature>
<evidence type="ECO:0000256" key="1">
    <source>
        <dbReference type="SAM" id="MobiDB-lite"/>
    </source>
</evidence>
<feature type="domain" description="CNA-B" evidence="3">
    <location>
        <begin position="1201"/>
        <end position="1287"/>
    </location>
</feature>
<feature type="compositionally biased region" description="Basic and acidic residues" evidence="1">
    <location>
        <begin position="1477"/>
        <end position="1495"/>
    </location>
</feature>
<dbReference type="CDD" id="cd00222">
    <property type="entry name" value="CollagenBindB"/>
    <property type="match status" value="5"/>
</dbReference>
<dbReference type="OrthoDB" id="1958148at2"/>